<keyword evidence="3" id="KW-0408">Iron</keyword>
<dbReference type="InterPro" id="IPR007197">
    <property type="entry name" value="rSAM"/>
</dbReference>
<sequence>MKNKKLAIYINDICNRNCSFCYVNKTNKIMTLETANKIISYINDNDIYKTIIFVGGEPTLTPDLIKYFIDNIKINVKYGVMTNGIIKNLDIFKPYKNLTFNISFINEKDPDNYYKEMTIKKLNDLNIKYNALIVNTPNNIVNLLNIFKYIIKLKPTYIKLLRQHKMGDIWTLNDIYKYKEILPKLIHFSIYCKEKFKTYNQISLPNKIDIPIRYSSEVYDKFEINLVDQDSICKYDIVGVDGKQYLCDGACGENKYCFGYIWDKPNNPYLIHNFGYEDVLYDYCYLANNKVCLDFDKINDEYRDYYNNIISKIEGLK</sequence>
<evidence type="ECO:0000256" key="4">
    <source>
        <dbReference type="ARBA" id="ARBA00023014"/>
    </source>
</evidence>
<dbReference type="SFLD" id="SFLDS00029">
    <property type="entry name" value="Radical_SAM"/>
    <property type="match status" value="1"/>
</dbReference>
<organism evidence="6 7">
    <name type="scientific">Megamonas hypermegale</name>
    <dbReference type="NCBI Taxonomy" id="158847"/>
    <lineage>
        <taxon>Bacteria</taxon>
        <taxon>Bacillati</taxon>
        <taxon>Bacillota</taxon>
        <taxon>Negativicutes</taxon>
        <taxon>Selenomonadales</taxon>
        <taxon>Selenomonadaceae</taxon>
        <taxon>Megamonas</taxon>
    </lineage>
</organism>
<evidence type="ECO:0000256" key="2">
    <source>
        <dbReference type="ARBA" id="ARBA00022723"/>
    </source>
</evidence>
<evidence type="ECO:0000313" key="6">
    <source>
        <dbReference type="EMBL" id="STY71335.1"/>
    </source>
</evidence>
<keyword evidence="1" id="KW-0949">S-adenosyl-L-methionine</keyword>
<dbReference type="RefSeq" id="WP_115151693.1">
    <property type="nucleotide sequence ID" value="NZ_UGPP01000001.1"/>
</dbReference>
<dbReference type="EMBL" id="UGPP01000001">
    <property type="protein sequence ID" value="STY71335.1"/>
    <property type="molecule type" value="Genomic_DNA"/>
</dbReference>
<name>A0A378NU41_9FIRM</name>
<dbReference type="Proteomes" id="UP000255234">
    <property type="component" value="Unassembled WGS sequence"/>
</dbReference>
<evidence type="ECO:0000256" key="3">
    <source>
        <dbReference type="ARBA" id="ARBA00023004"/>
    </source>
</evidence>
<dbReference type="PANTHER" id="PTHR11228">
    <property type="entry name" value="RADICAL SAM DOMAIN PROTEIN"/>
    <property type="match status" value="1"/>
</dbReference>
<protein>
    <submittedName>
        <fullName evidence="6">Molybdenum cofactor biosynthesis protein A</fullName>
    </submittedName>
</protein>
<dbReference type="CDD" id="cd01335">
    <property type="entry name" value="Radical_SAM"/>
    <property type="match status" value="1"/>
</dbReference>
<evidence type="ECO:0000256" key="1">
    <source>
        <dbReference type="ARBA" id="ARBA00022691"/>
    </source>
</evidence>
<proteinExistence type="predicted"/>
<feature type="domain" description="Radical SAM core" evidence="5">
    <location>
        <begin position="9"/>
        <end position="116"/>
    </location>
</feature>
<dbReference type="GO" id="GO:0051536">
    <property type="term" value="F:iron-sulfur cluster binding"/>
    <property type="evidence" value="ECO:0007669"/>
    <property type="project" value="UniProtKB-KW"/>
</dbReference>
<dbReference type="Pfam" id="PF04055">
    <property type="entry name" value="Radical_SAM"/>
    <property type="match status" value="1"/>
</dbReference>
<dbReference type="SUPFAM" id="SSF102114">
    <property type="entry name" value="Radical SAM enzymes"/>
    <property type="match status" value="1"/>
</dbReference>
<evidence type="ECO:0000313" key="7">
    <source>
        <dbReference type="Proteomes" id="UP000255234"/>
    </source>
</evidence>
<dbReference type="PANTHER" id="PTHR11228:SF7">
    <property type="entry name" value="PQQA PEPTIDE CYCLASE"/>
    <property type="match status" value="1"/>
</dbReference>
<dbReference type="AlphaFoldDB" id="A0A378NU41"/>
<accession>A0A378NU41</accession>
<dbReference type="SFLD" id="SFLDG01067">
    <property type="entry name" value="SPASM/twitch_domain_containing"/>
    <property type="match status" value="1"/>
</dbReference>
<dbReference type="InterPro" id="IPR013785">
    <property type="entry name" value="Aldolase_TIM"/>
</dbReference>
<dbReference type="InterPro" id="IPR050377">
    <property type="entry name" value="Radical_SAM_PqqE_MftC-like"/>
</dbReference>
<keyword evidence="4" id="KW-0411">Iron-sulfur</keyword>
<dbReference type="InterPro" id="IPR058240">
    <property type="entry name" value="rSAM_sf"/>
</dbReference>
<dbReference type="Gene3D" id="3.20.20.70">
    <property type="entry name" value="Aldolase class I"/>
    <property type="match status" value="1"/>
</dbReference>
<keyword evidence="2" id="KW-0479">Metal-binding</keyword>
<gene>
    <name evidence="6" type="ORF">NCTC10571_01491</name>
</gene>
<dbReference type="GO" id="GO:0046872">
    <property type="term" value="F:metal ion binding"/>
    <property type="evidence" value="ECO:0007669"/>
    <property type="project" value="UniProtKB-KW"/>
</dbReference>
<reference evidence="6 7" key="1">
    <citation type="submission" date="2018-06" db="EMBL/GenBank/DDBJ databases">
        <authorList>
            <consortium name="Pathogen Informatics"/>
            <person name="Doyle S."/>
        </authorList>
    </citation>
    <scope>NUCLEOTIDE SEQUENCE [LARGE SCALE GENOMIC DNA]</scope>
    <source>
        <strain evidence="6 7">NCTC10571</strain>
    </source>
</reference>
<evidence type="ECO:0000259" key="5">
    <source>
        <dbReference type="Pfam" id="PF04055"/>
    </source>
</evidence>
<dbReference type="GO" id="GO:0003824">
    <property type="term" value="F:catalytic activity"/>
    <property type="evidence" value="ECO:0007669"/>
    <property type="project" value="InterPro"/>
</dbReference>